<evidence type="ECO:0008006" key="3">
    <source>
        <dbReference type="Google" id="ProtNLM"/>
    </source>
</evidence>
<keyword evidence="2" id="KW-1185">Reference proteome</keyword>
<gene>
    <name evidence="1" type="ORF">BCR33DRAFT_659971</name>
</gene>
<comment type="caution">
    <text evidence="1">The sequence shown here is derived from an EMBL/GenBank/DDBJ whole genome shotgun (WGS) entry which is preliminary data.</text>
</comment>
<name>A0A1Y2CAQ5_9FUNG</name>
<dbReference type="Proteomes" id="UP000193642">
    <property type="component" value="Unassembled WGS sequence"/>
</dbReference>
<dbReference type="AlphaFoldDB" id="A0A1Y2CAQ5"/>
<dbReference type="PANTHER" id="PTHR35871:SF1">
    <property type="entry name" value="CXC1-LIKE CYSTEINE CLUSTER ASSOCIATED WITH KDZ TRANSPOSASES DOMAIN-CONTAINING PROTEIN"/>
    <property type="match status" value="1"/>
</dbReference>
<proteinExistence type="predicted"/>
<sequence>MINQGNHIKVKSLIHDEDVRAACRTFLRSVKPDERSFQKWKEYVNFELLPVYANLTAKTGFKDTTLYRWLSILGFDYTQIKKGVYEDGHERSDVVAYRGPYCAELLALLPRSTQWEEQNGGLVEVTPVLVPGEEEIVFVVQDESAFAANDGKKLVYLQRGEKVLRPKGNGKSLMISGFNCQCHGLFHHIIISPGKNSDGWWTCENLIDQLGDAIKEFDRIHPNKTGVWIFDHSMNHLKKPVDGLVVS</sequence>
<evidence type="ECO:0000313" key="1">
    <source>
        <dbReference type="EMBL" id="ORY44123.1"/>
    </source>
</evidence>
<evidence type="ECO:0000313" key="2">
    <source>
        <dbReference type="Proteomes" id="UP000193642"/>
    </source>
</evidence>
<accession>A0A1Y2CAQ5</accession>
<dbReference type="STRING" id="329046.A0A1Y2CAQ5"/>
<feature type="non-terminal residue" evidence="1">
    <location>
        <position position="247"/>
    </location>
</feature>
<reference evidence="1 2" key="1">
    <citation type="submission" date="2016-07" db="EMBL/GenBank/DDBJ databases">
        <title>Pervasive Adenine N6-methylation of Active Genes in Fungi.</title>
        <authorList>
            <consortium name="DOE Joint Genome Institute"/>
            <person name="Mondo S.J."/>
            <person name="Dannebaum R.O."/>
            <person name="Kuo R.C."/>
            <person name="Labutti K."/>
            <person name="Haridas S."/>
            <person name="Kuo A."/>
            <person name="Salamov A."/>
            <person name="Ahrendt S.R."/>
            <person name="Lipzen A."/>
            <person name="Sullivan W."/>
            <person name="Andreopoulos W.B."/>
            <person name="Clum A."/>
            <person name="Lindquist E."/>
            <person name="Daum C."/>
            <person name="Ramamoorthy G.K."/>
            <person name="Gryganskyi A."/>
            <person name="Culley D."/>
            <person name="Magnuson J.K."/>
            <person name="James T.Y."/>
            <person name="O'Malley M.A."/>
            <person name="Stajich J.E."/>
            <person name="Spatafora J.W."/>
            <person name="Visel A."/>
            <person name="Grigoriev I.V."/>
        </authorList>
    </citation>
    <scope>NUCLEOTIDE SEQUENCE [LARGE SCALE GENOMIC DNA]</scope>
    <source>
        <strain evidence="1 2">JEL800</strain>
    </source>
</reference>
<organism evidence="1 2">
    <name type="scientific">Rhizoclosmatium globosum</name>
    <dbReference type="NCBI Taxonomy" id="329046"/>
    <lineage>
        <taxon>Eukaryota</taxon>
        <taxon>Fungi</taxon>
        <taxon>Fungi incertae sedis</taxon>
        <taxon>Chytridiomycota</taxon>
        <taxon>Chytridiomycota incertae sedis</taxon>
        <taxon>Chytridiomycetes</taxon>
        <taxon>Chytridiales</taxon>
        <taxon>Chytriomycetaceae</taxon>
        <taxon>Rhizoclosmatium</taxon>
    </lineage>
</organism>
<dbReference type="PANTHER" id="PTHR35871">
    <property type="entry name" value="EXPRESSED PROTEIN"/>
    <property type="match status" value="1"/>
</dbReference>
<dbReference type="OrthoDB" id="6511194at2759"/>
<dbReference type="EMBL" id="MCGO01000023">
    <property type="protein sequence ID" value="ORY44123.1"/>
    <property type="molecule type" value="Genomic_DNA"/>
</dbReference>
<protein>
    <recommendedName>
        <fullName evidence="3">DDE-1 domain-containing protein</fullName>
    </recommendedName>
</protein>